<name>A0AA38NUD3_9AGAR</name>
<dbReference type="Proteomes" id="UP001163846">
    <property type="component" value="Unassembled WGS sequence"/>
</dbReference>
<dbReference type="Pfam" id="PF18803">
    <property type="entry name" value="CxC2"/>
    <property type="match status" value="1"/>
</dbReference>
<accession>A0AA38NUD3</accession>
<sequence length="265" mass="30126">PLLNWANNCRDDALKILLTIEARSDPEINCCPSCPVGKEEGTPEFQCIDCFSRQLTCASCCVRRHRNKPLDSIKHWNGSFFEDTSLQDLGLRIQLGHPDGSICPNPTAGPTDFVVIHTNKIHHVSVDFCHCPQSVMRPHWEQLMLNEWLPATTDRPRTACTFRALEQFHMLSFRGKITAYDYYTTLEKLTDNIGGKEFSSRYSAFLRMARQWRHLKELKRAGRGNDGVRKVKDTEIGELGVQCIACPRPGVNLPVGWTEAPEEQQ</sequence>
<reference evidence="2" key="1">
    <citation type="submission" date="2022-08" db="EMBL/GenBank/DDBJ databases">
        <authorList>
            <consortium name="DOE Joint Genome Institute"/>
            <person name="Min B."/>
            <person name="Riley R."/>
            <person name="Sierra-Patev S."/>
            <person name="Naranjo-Ortiz M."/>
            <person name="Looney B."/>
            <person name="Konkel Z."/>
            <person name="Slot J.C."/>
            <person name="Sakamoto Y."/>
            <person name="Steenwyk J.L."/>
            <person name="Rokas A."/>
            <person name="Carro J."/>
            <person name="Camarero S."/>
            <person name="Ferreira P."/>
            <person name="Molpeceres G."/>
            <person name="Ruiz-Duenas F.J."/>
            <person name="Serrano A."/>
            <person name="Henrissat B."/>
            <person name="Drula E."/>
            <person name="Hughes K.W."/>
            <person name="Mata J.L."/>
            <person name="Ishikawa N.K."/>
            <person name="Vargas-Isla R."/>
            <person name="Ushijima S."/>
            <person name="Smith C.A."/>
            <person name="Ahrendt S."/>
            <person name="Andreopoulos W."/>
            <person name="He G."/>
            <person name="Labutti K."/>
            <person name="Lipzen A."/>
            <person name="Ng V."/>
            <person name="Sandor L."/>
            <person name="Barry K."/>
            <person name="Martinez A.T."/>
            <person name="Xiao Y."/>
            <person name="Gibbons J.G."/>
            <person name="Terashima K."/>
            <person name="Hibbett D.S."/>
            <person name="Grigoriev I.V."/>
        </authorList>
    </citation>
    <scope>NUCLEOTIDE SEQUENCE</scope>
    <source>
        <strain evidence="2">TFB9207</strain>
    </source>
</reference>
<evidence type="ECO:0000259" key="1">
    <source>
        <dbReference type="Pfam" id="PF18803"/>
    </source>
</evidence>
<protein>
    <recommendedName>
        <fullName evidence="1">CxC2-like cysteine cluster KDZ transposase-associated domain-containing protein</fullName>
    </recommendedName>
</protein>
<evidence type="ECO:0000313" key="2">
    <source>
        <dbReference type="EMBL" id="KAJ3830795.1"/>
    </source>
</evidence>
<feature type="domain" description="CxC2-like cysteine cluster KDZ transposase-associated" evidence="1">
    <location>
        <begin position="86"/>
        <end position="194"/>
    </location>
</feature>
<dbReference type="InterPro" id="IPR041457">
    <property type="entry name" value="CxC2_KDZ-assoc"/>
</dbReference>
<dbReference type="EMBL" id="MU808233">
    <property type="protein sequence ID" value="KAJ3830795.1"/>
    <property type="molecule type" value="Genomic_DNA"/>
</dbReference>
<comment type="caution">
    <text evidence="2">The sequence shown here is derived from an EMBL/GenBank/DDBJ whole genome shotgun (WGS) entry which is preliminary data.</text>
</comment>
<proteinExistence type="predicted"/>
<keyword evidence="3" id="KW-1185">Reference proteome</keyword>
<gene>
    <name evidence="2" type="ORF">F5878DRAFT_550194</name>
</gene>
<dbReference type="AlphaFoldDB" id="A0AA38NUD3"/>
<evidence type="ECO:0000313" key="3">
    <source>
        <dbReference type="Proteomes" id="UP001163846"/>
    </source>
</evidence>
<feature type="non-terminal residue" evidence="2">
    <location>
        <position position="1"/>
    </location>
</feature>
<organism evidence="2 3">
    <name type="scientific">Lentinula raphanica</name>
    <dbReference type="NCBI Taxonomy" id="153919"/>
    <lineage>
        <taxon>Eukaryota</taxon>
        <taxon>Fungi</taxon>
        <taxon>Dikarya</taxon>
        <taxon>Basidiomycota</taxon>
        <taxon>Agaricomycotina</taxon>
        <taxon>Agaricomycetes</taxon>
        <taxon>Agaricomycetidae</taxon>
        <taxon>Agaricales</taxon>
        <taxon>Marasmiineae</taxon>
        <taxon>Omphalotaceae</taxon>
        <taxon>Lentinula</taxon>
    </lineage>
</organism>